<dbReference type="CDD" id="cd01283">
    <property type="entry name" value="cytidine_deaminase"/>
    <property type="match status" value="1"/>
</dbReference>
<dbReference type="EMBL" id="LCHU01000024">
    <property type="protein sequence ID" value="KKT40122.1"/>
    <property type="molecule type" value="Genomic_DNA"/>
</dbReference>
<dbReference type="InterPro" id="IPR016192">
    <property type="entry name" value="APOBEC/CMP_deaminase_Zn-bd"/>
</dbReference>
<feature type="domain" description="CMP/dCMP-type deaminase" evidence="5">
    <location>
        <begin position="17"/>
        <end position="131"/>
    </location>
</feature>
<keyword evidence="3" id="KW-0378">Hydrolase</keyword>
<proteinExistence type="inferred from homology"/>
<dbReference type="PANTHER" id="PTHR11644:SF2">
    <property type="entry name" value="CYTIDINE DEAMINASE"/>
    <property type="match status" value="1"/>
</dbReference>
<dbReference type="InterPro" id="IPR016193">
    <property type="entry name" value="Cytidine_deaminase-like"/>
</dbReference>
<keyword evidence="4" id="KW-0862">Zinc</keyword>
<comment type="caution">
    <text evidence="6">The sequence shown here is derived from an EMBL/GenBank/DDBJ whole genome shotgun (WGS) entry which is preliminary data.</text>
</comment>
<evidence type="ECO:0000256" key="3">
    <source>
        <dbReference type="ARBA" id="ARBA00022801"/>
    </source>
</evidence>
<dbReference type="GO" id="GO:0072527">
    <property type="term" value="P:pyrimidine-containing compound metabolic process"/>
    <property type="evidence" value="ECO:0007669"/>
    <property type="project" value="UniProtKB-ARBA"/>
</dbReference>
<sequence>MKKTADLERVDWAILTKLEQKAVVAARKIRESAYAPYSNYKVGAAVVSASDKIYTGVNVENVHYKVGHAEEYALGDMAKYGERQFKVLVCHAKNGGIPCMSCRQVMREFSGEDLDAVTIIGSAINGDLIKCKFSDIVGVDSFGPADLGIDPSKF</sequence>
<dbReference type="PROSITE" id="PS51747">
    <property type="entry name" value="CYT_DCMP_DEAMINASES_2"/>
    <property type="match status" value="1"/>
</dbReference>
<dbReference type="PANTHER" id="PTHR11644">
    <property type="entry name" value="CYTIDINE DEAMINASE"/>
    <property type="match status" value="1"/>
</dbReference>
<comment type="similarity">
    <text evidence="1">Belongs to the cytidine and deoxycytidylate deaminase family.</text>
</comment>
<dbReference type="SUPFAM" id="SSF53927">
    <property type="entry name" value="Cytidine deaminase-like"/>
    <property type="match status" value="1"/>
</dbReference>
<reference evidence="6 7" key="1">
    <citation type="journal article" date="2015" name="Nature">
        <title>rRNA introns, odd ribosomes, and small enigmatic genomes across a large radiation of phyla.</title>
        <authorList>
            <person name="Brown C.T."/>
            <person name="Hug L.A."/>
            <person name="Thomas B.C."/>
            <person name="Sharon I."/>
            <person name="Castelle C.J."/>
            <person name="Singh A."/>
            <person name="Wilkins M.J."/>
            <person name="Williams K.H."/>
            <person name="Banfield J.F."/>
        </authorList>
    </citation>
    <scope>NUCLEOTIDE SEQUENCE [LARGE SCALE GENOMIC DNA]</scope>
</reference>
<dbReference type="InterPro" id="IPR002125">
    <property type="entry name" value="CMP_dCMP_dom"/>
</dbReference>
<name>A0A0G1J807_9BACT</name>
<dbReference type="PATRIC" id="fig|1618647.3.peg.769"/>
<dbReference type="Pfam" id="PF00383">
    <property type="entry name" value="dCMP_cyt_deam_1"/>
    <property type="match status" value="1"/>
</dbReference>
<evidence type="ECO:0000256" key="2">
    <source>
        <dbReference type="ARBA" id="ARBA00022723"/>
    </source>
</evidence>
<dbReference type="Proteomes" id="UP000034736">
    <property type="component" value="Unassembled WGS sequence"/>
</dbReference>
<evidence type="ECO:0000256" key="1">
    <source>
        <dbReference type="ARBA" id="ARBA00006576"/>
    </source>
</evidence>
<evidence type="ECO:0000313" key="6">
    <source>
        <dbReference type="EMBL" id="KKT40122.1"/>
    </source>
</evidence>
<dbReference type="Gene3D" id="3.40.140.10">
    <property type="entry name" value="Cytidine Deaminase, domain 2"/>
    <property type="match status" value="1"/>
</dbReference>
<organism evidence="6 7">
    <name type="scientific">Candidatus Giovannonibacteria bacterium GW2011_GWA2_44_13b</name>
    <dbReference type="NCBI Taxonomy" id="1618647"/>
    <lineage>
        <taxon>Bacteria</taxon>
        <taxon>Candidatus Giovannoniibacteriota</taxon>
    </lineage>
</organism>
<dbReference type="GO" id="GO:0055086">
    <property type="term" value="P:nucleobase-containing small molecule metabolic process"/>
    <property type="evidence" value="ECO:0007669"/>
    <property type="project" value="UniProtKB-ARBA"/>
</dbReference>
<evidence type="ECO:0000313" key="7">
    <source>
        <dbReference type="Proteomes" id="UP000034736"/>
    </source>
</evidence>
<dbReference type="GO" id="GO:0004126">
    <property type="term" value="F:cytidine deaminase activity"/>
    <property type="evidence" value="ECO:0007669"/>
    <property type="project" value="UniProtKB-ARBA"/>
</dbReference>
<keyword evidence="2" id="KW-0479">Metal-binding</keyword>
<evidence type="ECO:0000259" key="5">
    <source>
        <dbReference type="PROSITE" id="PS51747"/>
    </source>
</evidence>
<dbReference type="PROSITE" id="PS00903">
    <property type="entry name" value="CYT_DCMP_DEAMINASES_1"/>
    <property type="match status" value="1"/>
</dbReference>
<accession>A0A0G1J807</accession>
<evidence type="ECO:0000256" key="4">
    <source>
        <dbReference type="ARBA" id="ARBA00022833"/>
    </source>
</evidence>
<dbReference type="InterPro" id="IPR050202">
    <property type="entry name" value="Cyt/Deoxycyt_deaminase"/>
</dbReference>
<dbReference type="GO" id="GO:0008270">
    <property type="term" value="F:zinc ion binding"/>
    <property type="evidence" value="ECO:0007669"/>
    <property type="project" value="InterPro"/>
</dbReference>
<dbReference type="GO" id="GO:0042802">
    <property type="term" value="F:identical protein binding"/>
    <property type="evidence" value="ECO:0007669"/>
    <property type="project" value="UniProtKB-ARBA"/>
</dbReference>
<gene>
    <name evidence="6" type="ORF">UW30_C0024G0005</name>
</gene>
<dbReference type="STRING" id="1618647.UW30_C0024G0005"/>
<dbReference type="AlphaFoldDB" id="A0A0G1J807"/>
<dbReference type="NCBIfam" id="NF004064">
    <property type="entry name" value="PRK05578.1"/>
    <property type="match status" value="1"/>
</dbReference>
<dbReference type="GO" id="GO:0005829">
    <property type="term" value="C:cytosol"/>
    <property type="evidence" value="ECO:0007669"/>
    <property type="project" value="TreeGrafter"/>
</dbReference>
<protein>
    <submittedName>
        <fullName evidence="6">Cytidine deaminase</fullName>
    </submittedName>
</protein>